<evidence type="ECO:0000313" key="10">
    <source>
        <dbReference type="Proteomes" id="UP001634747"/>
    </source>
</evidence>
<dbReference type="InterPro" id="IPR025944">
    <property type="entry name" value="Sigma_54_int_dom_CS"/>
</dbReference>
<feature type="domain" description="Response regulatory" evidence="8">
    <location>
        <begin position="23"/>
        <end position="134"/>
    </location>
</feature>
<dbReference type="InterPro" id="IPR002078">
    <property type="entry name" value="Sigma_54_int"/>
</dbReference>
<dbReference type="InterPro" id="IPR025943">
    <property type="entry name" value="Sigma_54_int_dom_ATP-bd_2"/>
</dbReference>
<keyword evidence="10" id="KW-1185">Reference proteome</keyword>
<sequence length="418" mass="44979">MTQAAGREITGTQPPRTAALSATVLVVSANAELRAHLAKTLRGLRWTVQEAESGAEAWLRQEDRPCGAVLLDEWLPDLSAREFAQQFLEQFPTVDMLTTEGSPVASAVRSPRRNELLLALRDAEHLCAAAPAATASGLGMPPVSAAAAPVGNAAEERSAGGTTPVFALPGMLGGSAAMQELGALIRLAAPHSASILVEGETGTGKELVAQAVHRLSGRSAKPFVTLNCAAIPEQLLESELFGHTRGAFTGAVNSRMGRIEAAHGGTLFLDEIGEMPLPLQAKMLRFLECGEIQRIGENETSRVDVRIVAATHQPLELNAEQGRFRLDLFHRLSVFPVWVPPLRERMEDVPMLVQFALERLGQDAPQRSISAAAMDVLLAHSWPGNVRELLHVLQRAVILSTHSTEIGPEHIRLRARAR</sequence>
<dbReference type="Gene3D" id="1.10.8.60">
    <property type="match status" value="1"/>
</dbReference>
<dbReference type="Pfam" id="PF25601">
    <property type="entry name" value="AAA_lid_14"/>
    <property type="match status" value="1"/>
</dbReference>
<evidence type="ECO:0000256" key="4">
    <source>
        <dbReference type="ARBA" id="ARBA00023125"/>
    </source>
</evidence>
<dbReference type="PROSITE" id="PS50110">
    <property type="entry name" value="RESPONSE_REGULATORY"/>
    <property type="match status" value="1"/>
</dbReference>
<proteinExistence type="predicted"/>
<dbReference type="SMART" id="SM00382">
    <property type="entry name" value="AAA"/>
    <property type="match status" value="1"/>
</dbReference>
<dbReference type="CDD" id="cd00156">
    <property type="entry name" value="REC"/>
    <property type="match status" value="1"/>
</dbReference>
<reference evidence="9 10" key="1">
    <citation type="submission" date="2024-12" db="EMBL/GenBank/DDBJ databases">
        <authorList>
            <person name="Lee Y."/>
        </authorList>
    </citation>
    <scope>NUCLEOTIDE SEQUENCE [LARGE SCALE GENOMIC DNA]</scope>
    <source>
        <strain evidence="9 10">03SUJ4</strain>
    </source>
</reference>
<accession>A0ABW9KLS0</accession>
<dbReference type="InterPro" id="IPR025662">
    <property type="entry name" value="Sigma_54_int_dom_ATP-bd_1"/>
</dbReference>
<dbReference type="PANTHER" id="PTHR32071">
    <property type="entry name" value="TRANSCRIPTIONAL REGULATORY PROTEIN"/>
    <property type="match status" value="1"/>
</dbReference>
<gene>
    <name evidence="9" type="ORF">ACK2TP_10115</name>
</gene>
<dbReference type="SUPFAM" id="SSF52172">
    <property type="entry name" value="CheY-like"/>
    <property type="match status" value="1"/>
</dbReference>
<name>A0ABW9KLS0_9BACT</name>
<dbReference type="PROSITE" id="PS00688">
    <property type="entry name" value="SIGMA54_INTERACT_3"/>
    <property type="match status" value="1"/>
</dbReference>
<dbReference type="RefSeq" id="WP_263412391.1">
    <property type="nucleotide sequence ID" value="NZ_BAABBH010000001.1"/>
</dbReference>
<dbReference type="SUPFAM" id="SSF52540">
    <property type="entry name" value="P-loop containing nucleoside triphosphate hydrolases"/>
    <property type="match status" value="1"/>
</dbReference>
<dbReference type="PROSITE" id="PS50045">
    <property type="entry name" value="SIGMA54_INTERACT_4"/>
    <property type="match status" value="1"/>
</dbReference>
<dbReference type="Gene3D" id="3.40.50.2300">
    <property type="match status" value="1"/>
</dbReference>
<evidence type="ECO:0000256" key="6">
    <source>
        <dbReference type="PROSITE-ProRule" id="PRU00169"/>
    </source>
</evidence>
<dbReference type="InterPro" id="IPR003593">
    <property type="entry name" value="AAA+_ATPase"/>
</dbReference>
<evidence type="ECO:0000259" key="7">
    <source>
        <dbReference type="PROSITE" id="PS50045"/>
    </source>
</evidence>
<organism evidence="9 10">
    <name type="scientific">Terriglobus aquaticus</name>
    <dbReference type="NCBI Taxonomy" id="940139"/>
    <lineage>
        <taxon>Bacteria</taxon>
        <taxon>Pseudomonadati</taxon>
        <taxon>Acidobacteriota</taxon>
        <taxon>Terriglobia</taxon>
        <taxon>Terriglobales</taxon>
        <taxon>Acidobacteriaceae</taxon>
        <taxon>Terriglobus</taxon>
    </lineage>
</organism>
<keyword evidence="4" id="KW-0238">DNA-binding</keyword>
<dbReference type="InterPro" id="IPR027417">
    <property type="entry name" value="P-loop_NTPase"/>
</dbReference>
<dbReference type="EMBL" id="JBJYXY010000001">
    <property type="protein sequence ID" value="MFN2976118.1"/>
    <property type="molecule type" value="Genomic_DNA"/>
</dbReference>
<evidence type="ECO:0000256" key="1">
    <source>
        <dbReference type="ARBA" id="ARBA00022741"/>
    </source>
</evidence>
<feature type="modified residue" description="4-aspartylphosphate" evidence="6">
    <location>
        <position position="72"/>
    </location>
</feature>
<protein>
    <submittedName>
        <fullName evidence="9">Sigma-54-dependent transcriptional regulator</fullName>
    </submittedName>
</protein>
<feature type="domain" description="Sigma-54 factor interaction" evidence="7">
    <location>
        <begin position="171"/>
        <end position="398"/>
    </location>
</feature>
<evidence type="ECO:0000259" key="8">
    <source>
        <dbReference type="PROSITE" id="PS50110"/>
    </source>
</evidence>
<dbReference type="CDD" id="cd00009">
    <property type="entry name" value="AAA"/>
    <property type="match status" value="1"/>
</dbReference>
<dbReference type="InterPro" id="IPR011006">
    <property type="entry name" value="CheY-like_superfamily"/>
</dbReference>
<dbReference type="InterPro" id="IPR058031">
    <property type="entry name" value="AAA_lid_NorR"/>
</dbReference>
<evidence type="ECO:0000313" key="9">
    <source>
        <dbReference type="EMBL" id="MFN2976118.1"/>
    </source>
</evidence>
<evidence type="ECO:0000256" key="3">
    <source>
        <dbReference type="ARBA" id="ARBA00023015"/>
    </source>
</evidence>
<dbReference type="PROSITE" id="PS00675">
    <property type="entry name" value="SIGMA54_INTERACT_1"/>
    <property type="match status" value="1"/>
</dbReference>
<dbReference type="Proteomes" id="UP001634747">
    <property type="component" value="Unassembled WGS sequence"/>
</dbReference>
<keyword evidence="3" id="KW-0805">Transcription regulation</keyword>
<evidence type="ECO:0000256" key="2">
    <source>
        <dbReference type="ARBA" id="ARBA00022840"/>
    </source>
</evidence>
<comment type="caution">
    <text evidence="9">The sequence shown here is derived from an EMBL/GenBank/DDBJ whole genome shotgun (WGS) entry which is preliminary data.</text>
</comment>
<dbReference type="Pfam" id="PF00158">
    <property type="entry name" value="Sigma54_activat"/>
    <property type="match status" value="1"/>
</dbReference>
<keyword evidence="5" id="KW-0804">Transcription</keyword>
<dbReference type="InterPro" id="IPR001789">
    <property type="entry name" value="Sig_transdc_resp-reg_receiver"/>
</dbReference>
<dbReference type="PANTHER" id="PTHR32071:SF35">
    <property type="entry name" value="ANAEROBIC NITRIC OXIDE REDUCTASE TRANSCRIPTION REGULATOR NORR"/>
    <property type="match status" value="1"/>
</dbReference>
<dbReference type="PROSITE" id="PS00676">
    <property type="entry name" value="SIGMA54_INTERACT_2"/>
    <property type="match status" value="1"/>
</dbReference>
<keyword evidence="2" id="KW-0067">ATP-binding</keyword>
<evidence type="ECO:0000256" key="5">
    <source>
        <dbReference type="ARBA" id="ARBA00023163"/>
    </source>
</evidence>
<keyword evidence="6" id="KW-0597">Phosphoprotein</keyword>
<keyword evidence="1" id="KW-0547">Nucleotide-binding</keyword>
<dbReference type="Gene3D" id="3.40.50.300">
    <property type="entry name" value="P-loop containing nucleotide triphosphate hydrolases"/>
    <property type="match status" value="1"/>
</dbReference>